<comment type="caution">
    <text evidence="2">The sequence shown here is derived from an EMBL/GenBank/DDBJ whole genome shotgun (WGS) entry which is preliminary data.</text>
</comment>
<keyword evidence="3" id="KW-1185">Reference proteome</keyword>
<evidence type="ECO:0000313" key="3">
    <source>
        <dbReference type="Proteomes" id="UP001203410"/>
    </source>
</evidence>
<evidence type="ECO:0000256" key="1">
    <source>
        <dbReference type="SAM" id="MobiDB-lite"/>
    </source>
</evidence>
<sequence length="58" mass="5808">MMQETPNTAPPETPAQPSEPAQPGQPAQPTVPPAEAPPIAPDVDIPAPGTTRTGANDG</sequence>
<dbReference type="Proteomes" id="UP001203410">
    <property type="component" value="Unassembled WGS sequence"/>
</dbReference>
<dbReference type="RefSeq" id="WP_249902787.1">
    <property type="nucleotide sequence ID" value="NZ_JAMGBA010000001.1"/>
</dbReference>
<gene>
    <name evidence="2" type="ORF">LZ496_01235</name>
</gene>
<proteinExistence type="predicted"/>
<name>A0ABT0RQY8_9SPHN</name>
<reference evidence="2 3" key="1">
    <citation type="submission" date="2022-05" db="EMBL/GenBank/DDBJ databases">
        <authorList>
            <person name="Jo J.-H."/>
            <person name="Im W.-T."/>
        </authorList>
    </citation>
    <scope>NUCLEOTIDE SEQUENCE [LARGE SCALE GENOMIC DNA]</scope>
    <source>
        <strain evidence="2 3">NSE70-1</strain>
    </source>
</reference>
<accession>A0ABT0RQY8</accession>
<protein>
    <submittedName>
        <fullName evidence="2">Uncharacterized protein</fullName>
    </submittedName>
</protein>
<dbReference type="EMBL" id="JAMGBA010000001">
    <property type="protein sequence ID" value="MCL6697414.1"/>
    <property type="molecule type" value="Genomic_DNA"/>
</dbReference>
<feature type="region of interest" description="Disordered" evidence="1">
    <location>
        <begin position="1"/>
        <end position="58"/>
    </location>
</feature>
<organism evidence="2 3">
    <name type="scientific">Sphingomonas caseinilyticus</name>
    <dbReference type="NCBI Taxonomy" id="2908205"/>
    <lineage>
        <taxon>Bacteria</taxon>
        <taxon>Pseudomonadati</taxon>
        <taxon>Pseudomonadota</taxon>
        <taxon>Alphaproteobacteria</taxon>
        <taxon>Sphingomonadales</taxon>
        <taxon>Sphingomonadaceae</taxon>
        <taxon>Sphingomonas</taxon>
    </lineage>
</organism>
<evidence type="ECO:0000313" key="2">
    <source>
        <dbReference type="EMBL" id="MCL6697414.1"/>
    </source>
</evidence>
<feature type="compositionally biased region" description="Pro residues" evidence="1">
    <location>
        <begin position="29"/>
        <end position="40"/>
    </location>
</feature>